<dbReference type="Proteomes" id="UP001163739">
    <property type="component" value="Chromosome"/>
</dbReference>
<dbReference type="RefSeq" id="WP_265046648.1">
    <property type="nucleotide sequence ID" value="NZ_CP100390.1"/>
</dbReference>
<sequence length="368" mass="42243">MKKNLKILHFGLLKTINPGIKQQLICEQKAPTSLNWHVTFFSHDPVNEGFMRQPAYPISIFKTSRLLKYLTLRISAYYWLVKHADEFDIIILRYPLGDPIIPLFFLRINNYLTIHHTKELHEINPRTSLVSRLQFIIESYAGKLILKKAKGVIGLTKEILEYELDRIKGIEKPGVVSANGVDTDLFPPCKDCRSGVIKLVILCSRAYPWHGIDIIKRELKINNRADVEIHVIGNLERTALGKDKRVIYHGSVKPNDLANILCQFDMGIGSLALQRNNMKEACILKTRDYLAAGLPVYATYSDSGLPTEFPYFINQLFSLNKAIELAKNFRKTSRNLIIKTSRPYIDKQAQIKKLTEWINQQPSFTFKS</sequence>
<proteinExistence type="predicted"/>
<organism evidence="1 2">
    <name type="scientific">Alkalimarinus alittae</name>
    <dbReference type="NCBI Taxonomy" id="2961619"/>
    <lineage>
        <taxon>Bacteria</taxon>
        <taxon>Pseudomonadati</taxon>
        <taxon>Pseudomonadota</taxon>
        <taxon>Gammaproteobacteria</taxon>
        <taxon>Alteromonadales</taxon>
        <taxon>Alteromonadaceae</taxon>
        <taxon>Alkalimarinus</taxon>
    </lineage>
</organism>
<evidence type="ECO:0008006" key="3">
    <source>
        <dbReference type="Google" id="ProtNLM"/>
    </source>
</evidence>
<evidence type="ECO:0000313" key="2">
    <source>
        <dbReference type="Proteomes" id="UP001163739"/>
    </source>
</evidence>
<dbReference type="EMBL" id="CP100390">
    <property type="protein sequence ID" value="UZE95159.1"/>
    <property type="molecule type" value="Genomic_DNA"/>
</dbReference>
<dbReference type="SUPFAM" id="SSF53756">
    <property type="entry name" value="UDP-Glycosyltransferase/glycogen phosphorylase"/>
    <property type="match status" value="1"/>
</dbReference>
<keyword evidence="2" id="KW-1185">Reference proteome</keyword>
<protein>
    <recommendedName>
        <fullName evidence="3">Glycosyltransferase</fullName>
    </recommendedName>
</protein>
<name>A0ABY6MZA8_9ALTE</name>
<gene>
    <name evidence="1" type="ORF">NKI27_13930</name>
</gene>
<reference evidence="1" key="1">
    <citation type="submission" date="2022-06" db="EMBL/GenBank/DDBJ databases">
        <title>Alkalimarinus sp. nov., isolated from gut of a Alitta virens.</title>
        <authorList>
            <person name="Yang A.I."/>
            <person name="Shin N.-R."/>
        </authorList>
    </citation>
    <scope>NUCLEOTIDE SEQUENCE</scope>
    <source>
        <strain evidence="1">A2M4</strain>
    </source>
</reference>
<dbReference type="Gene3D" id="3.40.50.2000">
    <property type="entry name" value="Glycogen Phosphorylase B"/>
    <property type="match status" value="2"/>
</dbReference>
<accession>A0ABY6MZA8</accession>
<evidence type="ECO:0000313" key="1">
    <source>
        <dbReference type="EMBL" id="UZE95159.1"/>
    </source>
</evidence>